<protein>
    <submittedName>
        <fullName evidence="3">Glycoprotein</fullName>
    </submittedName>
</protein>
<name>A0A0M3J1Y1_ANISI</name>
<accession>A0A0M3J1Y1</accession>
<evidence type="ECO:0000256" key="1">
    <source>
        <dbReference type="SAM" id="MobiDB-lite"/>
    </source>
</evidence>
<reference evidence="3" key="1">
    <citation type="submission" date="2017-02" db="UniProtKB">
        <authorList>
            <consortium name="WormBaseParasite"/>
        </authorList>
    </citation>
    <scope>IDENTIFICATION</scope>
</reference>
<sequence>LADGSVVIHTQPVGGEINNHLLGYMGENPNAYQESSRIISHVRHLSTVSQWLVCVALLLCLISMLAISIAILKQIKARRYHNLRTIVPAQVIVPGQLGEPIPAKKIPLGSSPSAAEPNTYPLIHDSPPPAYDQLSIHKEQPTDAVGAGAGHEETIPEKEPTAHRDDTPNNDDGSHHPNA</sequence>
<keyword evidence="2" id="KW-0472">Membrane</keyword>
<evidence type="ECO:0000256" key="2">
    <source>
        <dbReference type="SAM" id="Phobius"/>
    </source>
</evidence>
<proteinExistence type="predicted"/>
<feature type="transmembrane region" description="Helical" evidence="2">
    <location>
        <begin position="50"/>
        <end position="72"/>
    </location>
</feature>
<feature type="region of interest" description="Disordered" evidence="1">
    <location>
        <begin position="104"/>
        <end position="179"/>
    </location>
</feature>
<organism evidence="3">
    <name type="scientific">Anisakis simplex</name>
    <name type="common">Herring worm</name>
    <dbReference type="NCBI Taxonomy" id="6269"/>
    <lineage>
        <taxon>Eukaryota</taxon>
        <taxon>Metazoa</taxon>
        <taxon>Ecdysozoa</taxon>
        <taxon>Nematoda</taxon>
        <taxon>Chromadorea</taxon>
        <taxon>Rhabditida</taxon>
        <taxon>Spirurina</taxon>
        <taxon>Ascaridomorpha</taxon>
        <taxon>Ascaridoidea</taxon>
        <taxon>Anisakidae</taxon>
        <taxon>Anisakis</taxon>
        <taxon>Anisakis simplex complex</taxon>
    </lineage>
</organism>
<evidence type="ECO:0000313" key="3">
    <source>
        <dbReference type="WBParaSite" id="ASIM_0000153501-mRNA-1"/>
    </source>
</evidence>
<dbReference type="AlphaFoldDB" id="A0A0M3J1Y1"/>
<keyword evidence="2" id="KW-0812">Transmembrane</keyword>
<feature type="compositionally biased region" description="Basic and acidic residues" evidence="1">
    <location>
        <begin position="150"/>
        <end position="179"/>
    </location>
</feature>
<keyword evidence="2" id="KW-1133">Transmembrane helix</keyword>
<dbReference type="WBParaSite" id="ASIM_0000153501-mRNA-1">
    <property type="protein sequence ID" value="ASIM_0000153501-mRNA-1"/>
    <property type="gene ID" value="ASIM_0000153501"/>
</dbReference>